<protein>
    <submittedName>
        <fullName evidence="8">Uncharacterized protein</fullName>
    </submittedName>
</protein>
<dbReference type="InterPro" id="IPR052222">
    <property type="entry name" value="DESIGUAL"/>
</dbReference>
<dbReference type="PANTHER" id="PTHR31769">
    <property type="entry name" value="OS07G0462200 PROTEIN-RELATED"/>
    <property type="match status" value="1"/>
</dbReference>
<keyword evidence="2 7" id="KW-0812">Transmembrane</keyword>
<keyword evidence="9" id="KW-1185">Reference proteome</keyword>
<dbReference type="GO" id="GO:0012505">
    <property type="term" value="C:endomembrane system"/>
    <property type="evidence" value="ECO:0007669"/>
    <property type="project" value="UniProtKB-SubCell"/>
</dbReference>
<evidence type="ECO:0000256" key="4">
    <source>
        <dbReference type="ARBA" id="ARBA00022989"/>
    </source>
</evidence>
<organism evidence="8 9">
    <name type="scientific">Camellia sinensis var. sinensis</name>
    <name type="common">China tea</name>
    <dbReference type="NCBI Taxonomy" id="542762"/>
    <lineage>
        <taxon>Eukaryota</taxon>
        <taxon>Viridiplantae</taxon>
        <taxon>Streptophyta</taxon>
        <taxon>Embryophyta</taxon>
        <taxon>Tracheophyta</taxon>
        <taxon>Spermatophyta</taxon>
        <taxon>Magnoliopsida</taxon>
        <taxon>eudicotyledons</taxon>
        <taxon>Gunneridae</taxon>
        <taxon>Pentapetalae</taxon>
        <taxon>asterids</taxon>
        <taxon>Ericales</taxon>
        <taxon>Theaceae</taxon>
        <taxon>Camellia</taxon>
    </lineage>
</organism>
<keyword evidence="5 7" id="KW-0472">Membrane</keyword>
<evidence type="ECO:0000256" key="3">
    <source>
        <dbReference type="ARBA" id="ARBA00022729"/>
    </source>
</evidence>
<evidence type="ECO:0000256" key="1">
    <source>
        <dbReference type="ARBA" id="ARBA00004127"/>
    </source>
</evidence>
<evidence type="ECO:0000256" key="5">
    <source>
        <dbReference type="ARBA" id="ARBA00023136"/>
    </source>
</evidence>
<keyword evidence="4 7" id="KW-1133">Transmembrane helix</keyword>
<proteinExistence type="inferred from homology"/>
<feature type="transmembrane region" description="Helical" evidence="7">
    <location>
        <begin position="95"/>
        <end position="121"/>
    </location>
</feature>
<name>A0A4S4EIZ4_CAMSN</name>
<keyword evidence="3" id="KW-0732">Signal</keyword>
<dbReference type="Proteomes" id="UP000306102">
    <property type="component" value="Unassembled WGS sequence"/>
</dbReference>
<feature type="transmembrane region" description="Helical" evidence="7">
    <location>
        <begin position="7"/>
        <end position="31"/>
    </location>
</feature>
<evidence type="ECO:0000256" key="7">
    <source>
        <dbReference type="SAM" id="Phobius"/>
    </source>
</evidence>
<dbReference type="InterPro" id="IPR009606">
    <property type="entry name" value="DEAL/Modifying_wall_lignin1/2"/>
</dbReference>
<dbReference type="EMBL" id="SDRB02004340">
    <property type="protein sequence ID" value="THG16024.1"/>
    <property type="molecule type" value="Genomic_DNA"/>
</dbReference>
<comment type="subcellular location">
    <subcellularLocation>
        <location evidence="1">Endomembrane system</location>
        <topology evidence="1">Multi-pass membrane protein</topology>
    </subcellularLocation>
</comment>
<evidence type="ECO:0000313" key="9">
    <source>
        <dbReference type="Proteomes" id="UP000306102"/>
    </source>
</evidence>
<dbReference type="AlphaFoldDB" id="A0A4S4EIZ4"/>
<comment type="caution">
    <text evidence="8">The sequence shown here is derived from an EMBL/GenBank/DDBJ whole genome shotgun (WGS) entry which is preliminary data.</text>
</comment>
<evidence type="ECO:0000256" key="2">
    <source>
        <dbReference type="ARBA" id="ARBA00022692"/>
    </source>
</evidence>
<dbReference type="Pfam" id="PF06749">
    <property type="entry name" value="DUF1218"/>
    <property type="match status" value="1"/>
</dbReference>
<accession>A0A4S4EIZ4</accession>
<evidence type="ECO:0000313" key="8">
    <source>
        <dbReference type="EMBL" id="THG16024.1"/>
    </source>
</evidence>
<feature type="transmembrane region" description="Helical" evidence="7">
    <location>
        <begin position="141"/>
        <end position="165"/>
    </location>
</feature>
<comment type="similarity">
    <text evidence="6">Belongs to the DESIGUAL family.</text>
</comment>
<feature type="transmembrane region" description="Helical" evidence="7">
    <location>
        <begin position="51"/>
        <end position="75"/>
    </location>
</feature>
<reference evidence="8 9" key="1">
    <citation type="journal article" date="2018" name="Proc. Natl. Acad. Sci. U.S.A.">
        <title>Draft genome sequence of Camellia sinensis var. sinensis provides insights into the evolution of the tea genome and tea quality.</title>
        <authorList>
            <person name="Wei C."/>
            <person name="Yang H."/>
            <person name="Wang S."/>
            <person name="Zhao J."/>
            <person name="Liu C."/>
            <person name="Gao L."/>
            <person name="Xia E."/>
            <person name="Lu Y."/>
            <person name="Tai Y."/>
            <person name="She G."/>
            <person name="Sun J."/>
            <person name="Cao H."/>
            <person name="Tong W."/>
            <person name="Gao Q."/>
            <person name="Li Y."/>
            <person name="Deng W."/>
            <person name="Jiang X."/>
            <person name="Wang W."/>
            <person name="Chen Q."/>
            <person name="Zhang S."/>
            <person name="Li H."/>
            <person name="Wu J."/>
            <person name="Wang P."/>
            <person name="Li P."/>
            <person name="Shi C."/>
            <person name="Zheng F."/>
            <person name="Jian J."/>
            <person name="Huang B."/>
            <person name="Shan D."/>
            <person name="Shi M."/>
            <person name="Fang C."/>
            <person name="Yue Y."/>
            <person name="Li F."/>
            <person name="Li D."/>
            <person name="Wei S."/>
            <person name="Han B."/>
            <person name="Jiang C."/>
            <person name="Yin Y."/>
            <person name="Xia T."/>
            <person name="Zhang Z."/>
            <person name="Bennetzen J.L."/>
            <person name="Zhao S."/>
            <person name="Wan X."/>
        </authorList>
    </citation>
    <scope>NUCLEOTIDE SEQUENCE [LARGE SCALE GENOMIC DNA]</scope>
    <source>
        <strain evidence="9">cv. Shuchazao</strain>
        <tissue evidence="8">Leaf</tissue>
    </source>
</reference>
<sequence>MDKNHYVFTLNLSVIIALGVISFVLCIASEFKRTKRRDLKLDGKLCYLPGSPAFGLGIAALICLLSAQVIGNFIICRNYCLREKRTSFRAKKPTVATTFLVLSWISCGFAIILLSAATSINRIQHFGDGWVDGECYIVKDGVYVGASILVLVTVGSTLASTIITIKKERVEQGLKAHGQVR</sequence>
<gene>
    <name evidence="8" type="ORF">TEA_028923</name>
</gene>
<evidence type="ECO:0000256" key="6">
    <source>
        <dbReference type="ARBA" id="ARBA00029467"/>
    </source>
</evidence>